<dbReference type="EMBL" id="JAWWNJ010000016">
    <property type="protein sequence ID" value="KAK7039362.1"/>
    <property type="molecule type" value="Genomic_DNA"/>
</dbReference>
<evidence type="ECO:0000256" key="1">
    <source>
        <dbReference type="SAM" id="MobiDB-lite"/>
    </source>
</evidence>
<keyword evidence="4" id="KW-1185">Reference proteome</keyword>
<reference evidence="3 4" key="1">
    <citation type="journal article" date="2024" name="J Genomics">
        <title>Draft genome sequencing and assembly of Favolaschia claudopus CIRM-BRFM 2984 isolated from oak limbs.</title>
        <authorList>
            <person name="Navarro D."/>
            <person name="Drula E."/>
            <person name="Chaduli D."/>
            <person name="Cazenave R."/>
            <person name="Ahrendt S."/>
            <person name="Wang J."/>
            <person name="Lipzen A."/>
            <person name="Daum C."/>
            <person name="Barry K."/>
            <person name="Grigoriev I.V."/>
            <person name="Favel A."/>
            <person name="Rosso M.N."/>
            <person name="Martin F."/>
        </authorList>
    </citation>
    <scope>NUCLEOTIDE SEQUENCE [LARGE SCALE GENOMIC DNA]</scope>
    <source>
        <strain evidence="3 4">CIRM-BRFM 2984</strain>
    </source>
</reference>
<comment type="caution">
    <text evidence="3">The sequence shown here is derived from an EMBL/GenBank/DDBJ whole genome shotgun (WGS) entry which is preliminary data.</text>
</comment>
<evidence type="ECO:0000313" key="4">
    <source>
        <dbReference type="Proteomes" id="UP001362999"/>
    </source>
</evidence>
<name>A0AAW0CLG5_9AGAR</name>
<organism evidence="3 4">
    <name type="scientific">Favolaschia claudopus</name>
    <dbReference type="NCBI Taxonomy" id="2862362"/>
    <lineage>
        <taxon>Eukaryota</taxon>
        <taxon>Fungi</taxon>
        <taxon>Dikarya</taxon>
        <taxon>Basidiomycota</taxon>
        <taxon>Agaricomycotina</taxon>
        <taxon>Agaricomycetes</taxon>
        <taxon>Agaricomycetidae</taxon>
        <taxon>Agaricales</taxon>
        <taxon>Marasmiineae</taxon>
        <taxon>Mycenaceae</taxon>
        <taxon>Favolaschia</taxon>
    </lineage>
</organism>
<feature type="region of interest" description="Disordered" evidence="1">
    <location>
        <begin position="1"/>
        <end position="24"/>
    </location>
</feature>
<keyword evidence="2" id="KW-0472">Membrane</keyword>
<keyword evidence="2" id="KW-0812">Transmembrane</keyword>
<dbReference type="Proteomes" id="UP001362999">
    <property type="component" value="Unassembled WGS sequence"/>
</dbReference>
<evidence type="ECO:0000256" key="2">
    <source>
        <dbReference type="SAM" id="Phobius"/>
    </source>
</evidence>
<feature type="transmembrane region" description="Helical" evidence="2">
    <location>
        <begin position="71"/>
        <end position="94"/>
    </location>
</feature>
<dbReference type="AlphaFoldDB" id="A0AAW0CLG5"/>
<proteinExistence type="predicted"/>
<evidence type="ECO:0000313" key="3">
    <source>
        <dbReference type="EMBL" id="KAK7039362.1"/>
    </source>
</evidence>
<protein>
    <submittedName>
        <fullName evidence="3">Uncharacterized protein</fullName>
    </submittedName>
</protein>
<feature type="transmembrane region" description="Helical" evidence="2">
    <location>
        <begin position="114"/>
        <end position="133"/>
    </location>
</feature>
<accession>A0AAW0CLG5</accession>
<sequence>MIVTTDFPPEKAGNSEEEKALPAVPQRSNVALESAIASPPIASWSHRCPHCDAEKGTGDHSQRTILNCSPWPIYVSTCLVFLIFCFSIAVLALGGDQWFGSWGDPSPGILQCVVAYYSVGTFAALVAMLKRLRRPSQTTEGPMRFLMWILCGLGLSWIGLTAGLVFTNTFLCDLSSGYFYDPTESGICALYSLVDVSAWCLFFTLFGSAFNIYRHSLLSRRHPTIDFVRTTQHNADPHNLSAAHTRH</sequence>
<gene>
    <name evidence="3" type="ORF">R3P38DRAFT_2899120</name>
</gene>
<feature type="transmembrane region" description="Helical" evidence="2">
    <location>
        <begin position="145"/>
        <end position="170"/>
    </location>
</feature>
<keyword evidence="2" id="KW-1133">Transmembrane helix</keyword>
<feature type="transmembrane region" description="Helical" evidence="2">
    <location>
        <begin position="190"/>
        <end position="213"/>
    </location>
</feature>